<dbReference type="SUPFAM" id="SSF161270">
    <property type="entry name" value="PspA lactotransferrin-binding region"/>
    <property type="match status" value="1"/>
</dbReference>
<dbReference type="Proteomes" id="UP000526184">
    <property type="component" value="Unassembled WGS sequence"/>
</dbReference>
<feature type="non-terminal residue" evidence="2">
    <location>
        <position position="1"/>
    </location>
</feature>
<gene>
    <name evidence="2" type="ORF">HP397_06090</name>
</gene>
<dbReference type="AlphaFoldDB" id="A0A7Z0TAU6"/>
<dbReference type="EMBL" id="JABMKT010000039">
    <property type="protein sequence ID" value="NYV28370.1"/>
    <property type="molecule type" value="Genomic_DNA"/>
</dbReference>
<evidence type="ECO:0000256" key="1">
    <source>
        <dbReference type="SAM" id="Coils"/>
    </source>
</evidence>
<comment type="caution">
    <text evidence="2">The sequence shown here is derived from an EMBL/GenBank/DDBJ whole genome shotgun (WGS) entry which is preliminary data.</text>
</comment>
<evidence type="ECO:0000313" key="2">
    <source>
        <dbReference type="EMBL" id="NYV28370.1"/>
    </source>
</evidence>
<evidence type="ECO:0000313" key="3">
    <source>
        <dbReference type="Proteomes" id="UP000526184"/>
    </source>
</evidence>
<accession>A0A7Z0TAU6</accession>
<feature type="coiled-coil region" evidence="1">
    <location>
        <begin position="26"/>
        <end position="74"/>
    </location>
</feature>
<organism evidence="2 3">
    <name type="scientific">Streptobacillus felis</name>
    <dbReference type="NCBI Taxonomy" id="1384509"/>
    <lineage>
        <taxon>Bacteria</taxon>
        <taxon>Fusobacteriati</taxon>
        <taxon>Fusobacteriota</taxon>
        <taxon>Fusobacteriia</taxon>
        <taxon>Fusobacteriales</taxon>
        <taxon>Leptotrichiaceae</taxon>
        <taxon>Streptobacillus</taxon>
    </lineage>
</organism>
<proteinExistence type="predicted"/>
<keyword evidence="1" id="KW-0175">Coiled coil</keyword>
<reference evidence="2 3" key="1">
    <citation type="submission" date="2020-05" db="EMBL/GenBank/DDBJ databases">
        <title>Streptobacillus felis strain LHL191014123.</title>
        <authorList>
            <person name="Fawzy A."/>
            <person name="Rau J."/>
            <person name="Risse K."/>
            <person name="Schauerte N."/>
            <person name="Geiger C."/>
            <person name="Blom J."/>
            <person name="Imirzalioglu C."/>
            <person name="Falgenhauer J."/>
            <person name="Bach A."/>
            <person name="Herden C."/>
            <person name="Eisenberg T."/>
        </authorList>
    </citation>
    <scope>NUCLEOTIDE SEQUENCE [LARGE SCALE GENOMIC DNA]</scope>
    <source>
        <strain evidence="2 3">LHL191014123</strain>
    </source>
</reference>
<dbReference type="Gene3D" id="1.20.5.170">
    <property type="match status" value="1"/>
</dbReference>
<name>A0A7Z0TAU6_9FUSO</name>
<protein>
    <submittedName>
        <fullName evidence="2">Adhesin</fullName>
    </submittedName>
</protein>
<keyword evidence="3" id="KW-1185">Reference proteome</keyword>
<sequence length="74" mass="8573">AGLGYQFDKLESRRKDMLTLQRNGNINLLDEKVYELDQEVTSLKNNVKNLEGANKVLNEKLQELEKIVNKLLNK</sequence>